<feature type="transmembrane region" description="Helical" evidence="9">
    <location>
        <begin position="21"/>
        <end position="48"/>
    </location>
</feature>
<protein>
    <submittedName>
        <fullName evidence="12">ATP-binding cassette, subfamily B</fullName>
    </submittedName>
</protein>
<feature type="transmembrane region" description="Helical" evidence="9">
    <location>
        <begin position="288"/>
        <end position="306"/>
    </location>
</feature>
<accession>A0A1I4GLH3</accession>
<dbReference type="Pfam" id="PF00664">
    <property type="entry name" value="ABC_membrane"/>
    <property type="match status" value="1"/>
</dbReference>
<organism evidence="12 13">
    <name type="scientific">Halanaerobium salsuginis</name>
    <dbReference type="NCBI Taxonomy" id="29563"/>
    <lineage>
        <taxon>Bacteria</taxon>
        <taxon>Bacillati</taxon>
        <taxon>Bacillota</taxon>
        <taxon>Clostridia</taxon>
        <taxon>Halanaerobiales</taxon>
        <taxon>Halanaerobiaceae</taxon>
        <taxon>Halanaerobium</taxon>
    </lineage>
</organism>
<evidence type="ECO:0000256" key="9">
    <source>
        <dbReference type="SAM" id="Phobius"/>
    </source>
</evidence>
<keyword evidence="13" id="KW-1185">Reference proteome</keyword>
<dbReference type="GO" id="GO:0005886">
    <property type="term" value="C:plasma membrane"/>
    <property type="evidence" value="ECO:0007669"/>
    <property type="project" value="UniProtKB-SubCell"/>
</dbReference>
<dbReference type="GO" id="GO:0015421">
    <property type="term" value="F:ABC-type oligopeptide transporter activity"/>
    <property type="evidence" value="ECO:0007669"/>
    <property type="project" value="TreeGrafter"/>
</dbReference>
<dbReference type="InterPro" id="IPR039421">
    <property type="entry name" value="Type_1_exporter"/>
</dbReference>
<dbReference type="PANTHER" id="PTHR43394:SF1">
    <property type="entry name" value="ATP-BINDING CASSETTE SUB-FAMILY B MEMBER 10, MITOCHONDRIAL"/>
    <property type="match status" value="1"/>
</dbReference>
<evidence type="ECO:0000256" key="5">
    <source>
        <dbReference type="ARBA" id="ARBA00022840"/>
    </source>
</evidence>
<keyword evidence="8" id="KW-0175">Coiled coil</keyword>
<feature type="coiled-coil region" evidence="8">
    <location>
        <begin position="315"/>
        <end position="342"/>
    </location>
</feature>
<dbReference type="GO" id="GO:0005524">
    <property type="term" value="F:ATP binding"/>
    <property type="evidence" value="ECO:0007669"/>
    <property type="project" value="UniProtKB-KW"/>
</dbReference>
<keyword evidence="5 12" id="KW-0067">ATP-binding</keyword>
<name>A0A1I4GLH3_9FIRM</name>
<evidence type="ECO:0000256" key="7">
    <source>
        <dbReference type="ARBA" id="ARBA00023136"/>
    </source>
</evidence>
<dbReference type="Gene3D" id="3.40.50.300">
    <property type="entry name" value="P-loop containing nucleotide triphosphate hydrolases"/>
    <property type="match status" value="1"/>
</dbReference>
<dbReference type="RefSeq" id="WP_089859999.1">
    <property type="nucleotide sequence ID" value="NZ_FOTI01000007.1"/>
</dbReference>
<keyword evidence="3 9" id="KW-0812">Transmembrane</keyword>
<feature type="transmembrane region" description="Helical" evidence="9">
    <location>
        <begin position="68"/>
        <end position="93"/>
    </location>
</feature>
<sequence length="596" mass="66496">MYSQAKSTLAKLLKFAGNYKYLIIIACFFSALSSILSLFPFIAIWFAIRDIFAVLPNLTQAAGTLKYGWLAMGSAVLSIIFYYISLLSSHLAAFRVEKNMRQQAMHKLISLPLSFFKQNNSGKLRKIIDDNSSLTHGFLAHQLSDFAGAVIMPLAIVAVLFLVDWRLGMVCLIPLVVSLLFLKQMMAENTAEFMNKYLDALEDLNSAAVEYVRGIPIVKVFQQNVYSFKDLHNSIKRYQDFASEFALSCRIPMLNFSLAINAPSLLLIPVGLLLILNTSNYQSFLLDLIFYLLFAPICVTMMTKIMSASENIMVAREAINRIENLMQTNTLLEEKTKKQTNRNDIKFENVIFSYPNSSKPVINKLSFNIPAGKTFALVGPSGGGKSTLASLIPRFWDVDSGQIKIGGINVKSFAEEDLMSKIAFVFQDNKLFKGSIKENITMGKPTATHKEIKRAIQLAQCSDIIAKMPAGLDTILGTAGVYLSGGEQQRITLARAILKDAPIVILDEATAFADPENEYQIQQAFEALVKDKTVLMIAHRLSSIKNVDSILVIQAGQLVEQGTHNELLQKDGIYKTMWQEYQTSIAWQVGEEKKYA</sequence>
<reference evidence="12 13" key="1">
    <citation type="submission" date="2016-10" db="EMBL/GenBank/DDBJ databases">
        <authorList>
            <person name="de Groot N.N."/>
        </authorList>
    </citation>
    <scope>NUCLEOTIDE SEQUENCE [LARGE SCALE GENOMIC DNA]</scope>
    <source>
        <strain evidence="12 13">ATCC 51327</strain>
    </source>
</reference>
<dbReference type="OrthoDB" id="9762778at2"/>
<feature type="transmembrane region" description="Helical" evidence="9">
    <location>
        <begin position="167"/>
        <end position="186"/>
    </location>
</feature>
<proteinExistence type="predicted"/>
<evidence type="ECO:0000313" key="13">
    <source>
        <dbReference type="Proteomes" id="UP000199006"/>
    </source>
</evidence>
<feature type="domain" description="ABC transporter" evidence="10">
    <location>
        <begin position="345"/>
        <end position="580"/>
    </location>
</feature>
<dbReference type="GO" id="GO:0016887">
    <property type="term" value="F:ATP hydrolysis activity"/>
    <property type="evidence" value="ECO:0007669"/>
    <property type="project" value="InterPro"/>
</dbReference>
<keyword evidence="7 9" id="KW-0472">Membrane</keyword>
<dbReference type="InterPro" id="IPR003593">
    <property type="entry name" value="AAA+_ATPase"/>
</dbReference>
<keyword evidence="6 9" id="KW-1133">Transmembrane helix</keyword>
<feature type="transmembrane region" description="Helical" evidence="9">
    <location>
        <begin position="253"/>
        <end position="276"/>
    </location>
</feature>
<evidence type="ECO:0000256" key="3">
    <source>
        <dbReference type="ARBA" id="ARBA00022692"/>
    </source>
</evidence>
<dbReference type="PANTHER" id="PTHR43394">
    <property type="entry name" value="ATP-DEPENDENT PERMEASE MDL1, MITOCHONDRIAL"/>
    <property type="match status" value="1"/>
</dbReference>
<evidence type="ECO:0000259" key="11">
    <source>
        <dbReference type="PROSITE" id="PS50929"/>
    </source>
</evidence>
<dbReference type="Proteomes" id="UP000199006">
    <property type="component" value="Unassembled WGS sequence"/>
</dbReference>
<feature type="transmembrane region" description="Helical" evidence="9">
    <location>
        <begin position="143"/>
        <end position="161"/>
    </location>
</feature>
<evidence type="ECO:0000313" key="12">
    <source>
        <dbReference type="EMBL" id="SFL30739.1"/>
    </source>
</evidence>
<evidence type="ECO:0000256" key="8">
    <source>
        <dbReference type="SAM" id="Coils"/>
    </source>
</evidence>
<gene>
    <name evidence="12" type="ORF">SAMN02983006_00792</name>
</gene>
<dbReference type="Gene3D" id="1.20.1560.10">
    <property type="entry name" value="ABC transporter type 1, transmembrane domain"/>
    <property type="match status" value="1"/>
</dbReference>
<dbReference type="SMART" id="SM00382">
    <property type="entry name" value="AAA"/>
    <property type="match status" value="1"/>
</dbReference>
<comment type="subcellular location">
    <subcellularLocation>
        <location evidence="1">Cell membrane</location>
        <topology evidence="1">Multi-pass membrane protein</topology>
    </subcellularLocation>
</comment>
<dbReference type="InterPro" id="IPR011527">
    <property type="entry name" value="ABC1_TM_dom"/>
</dbReference>
<feature type="domain" description="ABC transmembrane type-1" evidence="11">
    <location>
        <begin position="24"/>
        <end position="277"/>
    </location>
</feature>
<dbReference type="InterPro" id="IPR027417">
    <property type="entry name" value="P-loop_NTPase"/>
</dbReference>
<dbReference type="EMBL" id="FOTI01000007">
    <property type="protein sequence ID" value="SFL30739.1"/>
    <property type="molecule type" value="Genomic_DNA"/>
</dbReference>
<keyword evidence="4" id="KW-0547">Nucleotide-binding</keyword>
<evidence type="ECO:0000256" key="2">
    <source>
        <dbReference type="ARBA" id="ARBA00022448"/>
    </source>
</evidence>
<dbReference type="Pfam" id="PF00005">
    <property type="entry name" value="ABC_tran"/>
    <property type="match status" value="1"/>
</dbReference>
<evidence type="ECO:0000256" key="1">
    <source>
        <dbReference type="ARBA" id="ARBA00004651"/>
    </source>
</evidence>
<dbReference type="PROSITE" id="PS50893">
    <property type="entry name" value="ABC_TRANSPORTER_2"/>
    <property type="match status" value="1"/>
</dbReference>
<evidence type="ECO:0000256" key="6">
    <source>
        <dbReference type="ARBA" id="ARBA00022989"/>
    </source>
</evidence>
<dbReference type="SUPFAM" id="SSF90123">
    <property type="entry name" value="ABC transporter transmembrane region"/>
    <property type="match status" value="1"/>
</dbReference>
<dbReference type="InterPro" id="IPR017871">
    <property type="entry name" value="ABC_transporter-like_CS"/>
</dbReference>
<dbReference type="PROSITE" id="PS00211">
    <property type="entry name" value="ABC_TRANSPORTER_1"/>
    <property type="match status" value="1"/>
</dbReference>
<dbReference type="FunFam" id="3.40.50.300:FF:000287">
    <property type="entry name" value="Multidrug ABC transporter ATP-binding protein"/>
    <property type="match status" value="1"/>
</dbReference>
<keyword evidence="2" id="KW-0813">Transport</keyword>
<dbReference type="SUPFAM" id="SSF52540">
    <property type="entry name" value="P-loop containing nucleoside triphosphate hydrolases"/>
    <property type="match status" value="1"/>
</dbReference>
<evidence type="ECO:0000259" key="10">
    <source>
        <dbReference type="PROSITE" id="PS50893"/>
    </source>
</evidence>
<dbReference type="PROSITE" id="PS50929">
    <property type="entry name" value="ABC_TM1F"/>
    <property type="match status" value="1"/>
</dbReference>
<dbReference type="AlphaFoldDB" id="A0A1I4GLH3"/>
<dbReference type="InterPro" id="IPR003439">
    <property type="entry name" value="ABC_transporter-like_ATP-bd"/>
</dbReference>
<dbReference type="STRING" id="29563.SAMN02983006_00792"/>
<evidence type="ECO:0000256" key="4">
    <source>
        <dbReference type="ARBA" id="ARBA00022741"/>
    </source>
</evidence>
<dbReference type="InterPro" id="IPR036640">
    <property type="entry name" value="ABC1_TM_sf"/>
</dbReference>